<reference evidence="2 3" key="1">
    <citation type="journal article" date="2019" name="Int. J. Syst. Evol. Microbiol.">
        <title>The Global Catalogue of Microorganisms (GCM) 10K type strain sequencing project: providing services to taxonomists for standard genome sequencing and annotation.</title>
        <authorList>
            <consortium name="The Broad Institute Genomics Platform"/>
            <consortium name="The Broad Institute Genome Sequencing Center for Infectious Disease"/>
            <person name="Wu L."/>
            <person name="Ma J."/>
        </authorList>
    </citation>
    <scope>NUCLEOTIDE SEQUENCE [LARGE SCALE GENOMIC DNA]</scope>
    <source>
        <strain evidence="2 3">JCM 4788</strain>
    </source>
</reference>
<dbReference type="InterPro" id="IPR003497">
    <property type="entry name" value="BRO_N_domain"/>
</dbReference>
<feature type="domain" description="Bro-N" evidence="1">
    <location>
        <begin position="20"/>
        <end position="140"/>
    </location>
</feature>
<evidence type="ECO:0000313" key="3">
    <source>
        <dbReference type="Proteomes" id="UP001500879"/>
    </source>
</evidence>
<name>A0ABN0YZG0_9ACTN</name>
<proteinExistence type="predicted"/>
<gene>
    <name evidence="2" type="ORF">GCM10010357_51950</name>
</gene>
<accession>A0ABN0YZG0</accession>
<keyword evidence="3" id="KW-1185">Reference proteome</keyword>
<dbReference type="PANTHER" id="PTHR36180">
    <property type="entry name" value="DNA-BINDING PROTEIN-RELATED-RELATED"/>
    <property type="match status" value="1"/>
</dbReference>
<dbReference type="SMART" id="SM01040">
    <property type="entry name" value="Bro-N"/>
    <property type="match status" value="1"/>
</dbReference>
<protein>
    <submittedName>
        <fullName evidence="2">BRO family protein</fullName>
    </submittedName>
</protein>
<dbReference type="PANTHER" id="PTHR36180:SF2">
    <property type="entry name" value="BRO FAMILY PROTEIN"/>
    <property type="match status" value="1"/>
</dbReference>
<dbReference type="Proteomes" id="UP001500879">
    <property type="component" value="Unassembled WGS sequence"/>
</dbReference>
<dbReference type="Pfam" id="PF02498">
    <property type="entry name" value="Bro-N"/>
    <property type="match status" value="1"/>
</dbReference>
<dbReference type="EMBL" id="BAAABX010000055">
    <property type="protein sequence ID" value="GAA0424056.1"/>
    <property type="molecule type" value="Genomic_DNA"/>
</dbReference>
<sequence length="303" mass="33451">MLIMSAQNMPPNRSAEQQDAIDVNDFVYAATGARVRRLTLPDGSHWFPAADVAGELGYANTRAALSQHVPDEFSMRLDELAQGVTGSDTLRKHAGHGLQRSMRMVNLQGLIRLVNGCTKPEAEPFKRWVTEVIVTIQRDGSYHLEKAEVQTSAAPAYAVPHQMADVLARLEERNLQLIEELAAVRREAAQGRTEVIEVLRDIADRLPSARSSEAPRPRVTAESVLSGWRSNNLVITNDIWAVGAYILPAIIERGEAGYPLDAIAARTGLSIHRVHDSLRMMQKRGCIRQTGMRSDGTPVYALK</sequence>
<evidence type="ECO:0000259" key="1">
    <source>
        <dbReference type="PROSITE" id="PS51750"/>
    </source>
</evidence>
<organism evidence="2 3">
    <name type="scientific">Streptomyces luteireticuli</name>
    <dbReference type="NCBI Taxonomy" id="173858"/>
    <lineage>
        <taxon>Bacteria</taxon>
        <taxon>Bacillati</taxon>
        <taxon>Actinomycetota</taxon>
        <taxon>Actinomycetes</taxon>
        <taxon>Kitasatosporales</taxon>
        <taxon>Streptomycetaceae</taxon>
        <taxon>Streptomyces</taxon>
    </lineage>
</organism>
<comment type="caution">
    <text evidence="2">The sequence shown here is derived from an EMBL/GenBank/DDBJ whole genome shotgun (WGS) entry which is preliminary data.</text>
</comment>
<dbReference type="PROSITE" id="PS51750">
    <property type="entry name" value="BRO_N"/>
    <property type="match status" value="1"/>
</dbReference>
<evidence type="ECO:0000313" key="2">
    <source>
        <dbReference type="EMBL" id="GAA0424056.1"/>
    </source>
</evidence>